<dbReference type="Proteomes" id="UP001497522">
    <property type="component" value="Chromosome 9"/>
</dbReference>
<dbReference type="InterPro" id="IPR045868">
    <property type="entry name" value="Znf_C3H13/40"/>
</dbReference>
<dbReference type="PROSITE" id="PS50103">
    <property type="entry name" value="ZF_C3H1"/>
    <property type="match status" value="1"/>
</dbReference>
<dbReference type="InterPro" id="IPR000571">
    <property type="entry name" value="Znf_CCCH"/>
</dbReference>
<feature type="domain" description="C3H1-type" evidence="8">
    <location>
        <begin position="7"/>
        <end position="33"/>
    </location>
</feature>
<dbReference type="Gene3D" id="4.10.1000.10">
    <property type="entry name" value="Zinc finger, CCCH-type"/>
    <property type="match status" value="1"/>
</dbReference>
<dbReference type="PANTHER" id="PTHR38160">
    <property type="entry name" value="ZINC FINGER CCCH DOMAIN-CONTAINING PROTEIN 40"/>
    <property type="match status" value="1"/>
</dbReference>
<keyword evidence="7" id="KW-1133">Transmembrane helix</keyword>
<sequence length="549" mass="61783">MGSSHDLYKTKLCTLFQRGNCPRQSCSFAHGDAELRRFSNPMAAAPSGRIESGYHNGDLRDRLERRRSTPIRRHSPPFRGRPAAHYDRMLSPPDRGGRSRTRTPPIRPRLRDVRGTEDVNGEGDFKQLGPAAERMSSPIPPRNPRDTHDTRDTLEDQLQQVRAQVNELSDQKFKLEHSLEKKIRETSNLSTQNQELESRLAGANEDYRRLGSKLKLFVKIYARYIRAQDVVQKTQLKLKQLAEELAMEGGEELDAEIKDSDGLSEGDFEQPSSRTGVKLENPTTQHRESMVVVTNHMPAAALVHDKDHGKAPPVPRRIVASRIGEVFRESEGYSDTHGDETGHSDPKLLSPPASMHMVQQQRVSNHSVIAHEENEFKIHEMDEDEEDWASGSRPSFHLTLAGAATDESEKVEPQEDFFVPLDVKEADIIMKSSKSPPVDKAQDFELPRKDHHHQGLVELHPQDAGGDGVNVSLSLASQAYCRNGDSDPLGSLLPHSLFLVSNGYGQVLASYALFLHSHFYIIIFLYQVHTSRLDSDRSRQSSESHTTRI</sequence>
<keyword evidence="1 4" id="KW-0479">Metal-binding</keyword>
<name>A0ABP1C211_9BRYO</name>
<feature type="region of interest" description="Disordered" evidence="6">
    <location>
        <begin position="257"/>
        <end position="285"/>
    </location>
</feature>
<evidence type="ECO:0000256" key="1">
    <source>
        <dbReference type="ARBA" id="ARBA00022723"/>
    </source>
</evidence>
<dbReference type="PANTHER" id="PTHR38160:SF1">
    <property type="entry name" value="ZINC FINGER CCCH DOMAIN-CONTAINING PROTEIN 40"/>
    <property type="match status" value="1"/>
</dbReference>
<evidence type="ECO:0000256" key="4">
    <source>
        <dbReference type="PROSITE-ProRule" id="PRU00723"/>
    </source>
</evidence>
<feature type="zinc finger region" description="C3H1-type" evidence="4">
    <location>
        <begin position="7"/>
        <end position="33"/>
    </location>
</feature>
<keyword evidence="3 4" id="KW-0862">Zinc</keyword>
<keyword evidence="5" id="KW-0175">Coiled coil</keyword>
<organism evidence="9 10">
    <name type="scientific">Sphagnum jensenii</name>
    <dbReference type="NCBI Taxonomy" id="128206"/>
    <lineage>
        <taxon>Eukaryota</taxon>
        <taxon>Viridiplantae</taxon>
        <taxon>Streptophyta</taxon>
        <taxon>Embryophyta</taxon>
        <taxon>Bryophyta</taxon>
        <taxon>Sphagnophytina</taxon>
        <taxon>Sphagnopsida</taxon>
        <taxon>Sphagnales</taxon>
        <taxon>Sphagnaceae</taxon>
        <taxon>Sphagnum</taxon>
    </lineage>
</organism>
<dbReference type="EMBL" id="OZ023710">
    <property type="protein sequence ID" value="CAK9882634.1"/>
    <property type="molecule type" value="Genomic_DNA"/>
</dbReference>
<evidence type="ECO:0000313" key="9">
    <source>
        <dbReference type="EMBL" id="CAK9882634.1"/>
    </source>
</evidence>
<dbReference type="SMART" id="SM00356">
    <property type="entry name" value="ZnF_C3H1"/>
    <property type="match status" value="1"/>
</dbReference>
<feature type="region of interest" description="Disordered" evidence="6">
    <location>
        <begin position="44"/>
        <end position="150"/>
    </location>
</feature>
<feature type="compositionally biased region" description="Basic and acidic residues" evidence="6">
    <location>
        <begin position="57"/>
        <end position="67"/>
    </location>
</feature>
<keyword evidence="7" id="KW-0812">Transmembrane</keyword>
<proteinExistence type="predicted"/>
<evidence type="ECO:0000256" key="6">
    <source>
        <dbReference type="SAM" id="MobiDB-lite"/>
    </source>
</evidence>
<feature type="coiled-coil region" evidence="5">
    <location>
        <begin position="151"/>
        <end position="244"/>
    </location>
</feature>
<protein>
    <recommendedName>
        <fullName evidence="8">C3H1-type domain-containing protein</fullName>
    </recommendedName>
</protein>
<accession>A0ABP1C211</accession>
<reference evidence="9" key="1">
    <citation type="submission" date="2024-03" db="EMBL/GenBank/DDBJ databases">
        <authorList>
            <consortium name="ELIXIR-Norway"/>
            <consortium name="Elixir Norway"/>
        </authorList>
    </citation>
    <scope>NUCLEOTIDE SEQUENCE</scope>
</reference>
<keyword evidence="2 4" id="KW-0863">Zinc-finger</keyword>
<evidence type="ECO:0000256" key="3">
    <source>
        <dbReference type="ARBA" id="ARBA00022833"/>
    </source>
</evidence>
<evidence type="ECO:0000256" key="5">
    <source>
        <dbReference type="SAM" id="Coils"/>
    </source>
</evidence>
<evidence type="ECO:0000256" key="7">
    <source>
        <dbReference type="SAM" id="Phobius"/>
    </source>
</evidence>
<keyword evidence="10" id="KW-1185">Reference proteome</keyword>
<gene>
    <name evidence="9" type="ORF">CSSPJE1EN2_LOCUS23885</name>
</gene>
<feature type="transmembrane region" description="Helical" evidence="7">
    <location>
        <begin position="508"/>
        <end position="528"/>
    </location>
</feature>
<keyword evidence="7" id="KW-0472">Membrane</keyword>
<dbReference type="SUPFAM" id="SSF90229">
    <property type="entry name" value="CCCH zinc finger"/>
    <property type="match status" value="1"/>
</dbReference>
<evidence type="ECO:0000256" key="2">
    <source>
        <dbReference type="ARBA" id="ARBA00022771"/>
    </source>
</evidence>
<dbReference type="InterPro" id="IPR036855">
    <property type="entry name" value="Znf_CCCH_sf"/>
</dbReference>
<evidence type="ECO:0000259" key="8">
    <source>
        <dbReference type="PROSITE" id="PS50103"/>
    </source>
</evidence>
<evidence type="ECO:0000313" key="10">
    <source>
        <dbReference type="Proteomes" id="UP001497522"/>
    </source>
</evidence>